<evidence type="ECO:0000313" key="3">
    <source>
        <dbReference type="Proteomes" id="UP000075260"/>
    </source>
</evidence>
<evidence type="ECO:0000313" key="2">
    <source>
        <dbReference type="EMBL" id="KYF66178.1"/>
    </source>
</evidence>
<feature type="non-terminal residue" evidence="2">
    <location>
        <position position="860"/>
    </location>
</feature>
<comment type="caution">
    <text evidence="2">The sequence shown here is derived from an EMBL/GenBank/DDBJ whole genome shotgun (WGS) entry which is preliminary data.</text>
</comment>
<sequence length="860" mass="87975">MLNTLLVRHALSSRTRAAPRWTRAGLTERRPRRGAAQDAARRCAAGALLLLGLVLAPRSAAATEVSDELQLGQPAPVAAPGVQTAPAAACGAGGCLALWEETSGFPGNVLGRRILDGALVDPWTFEVTPRSGPQARPAIAAGGPGYLVIWAEAAGGGDKRLLALRLDHDGAALDAEPLLVAEEHRLDGAAVASDGATFLVVWNTPNDRRARRVGGDGALLDEAPIDVAGTTHGGGPPAVAYDGTNYLVAWSGPRGTESDHVRGARVTPTGVALDPESFTISLSSSSTSTSPRDRPAVACRPGECLVAWLDASEGTPGVVAARVTSEGTVLDAAGTSLVQGKSWRGPFAIAADSSGYLVVVGYSHHDDATGVGEYRASAMRVDGDTGLPDAALTLLSTTPEPDAEVAAAFDGAAYLVAWADAQSASSQRNPDIHAARLSPGGARLEGNVLLSDVPSDQRGVAAAPSGDGFLAAWSEERTDGERGRELRVAWTAPEGVVQGAPSVLATANNIGEPAVAFDGAQHAVVHIQDQTLEGALLDPTGQARALDLSAWNETTPESPRLALDGNDFVMASRFRGPSDAGGVQVGRIRADGRVTGPIELDVEQEPSAPDIACDSGICMVVWTAFNSGELEARSLRGYTAARLRALPSFNAGPNTRPRVAQGGGRFLIVWGGPRADSAVHAALVAPDGELLAQADIPTTDGDAVVHEPAVAFDGERFVVAWIEQRYRKVGELEACDVFAVRLSTTGEVSAPFAVTDTPSVVEEKLQVASNGAGRTLVAHDAYEIIWGDTRGHRVAAYVLSDEVAPDGGAGGAGGDGPGGGEGEGGGGDAAAHDEGCGCRVAGAAAGDSPVAAIAGLALCL</sequence>
<reference evidence="2 3" key="1">
    <citation type="submission" date="2014-02" db="EMBL/GenBank/DDBJ databases">
        <title>The small core and large imbalanced accessory genome model reveals a collaborative survival strategy of Sorangium cellulosum strains in nature.</title>
        <authorList>
            <person name="Han K."/>
            <person name="Peng R."/>
            <person name="Blom J."/>
            <person name="Li Y.-Z."/>
        </authorList>
    </citation>
    <scope>NUCLEOTIDE SEQUENCE [LARGE SCALE GENOMIC DNA]</scope>
    <source>
        <strain evidence="2 3">So0008-312</strain>
    </source>
</reference>
<name>A0A150QET5_SORCE</name>
<protein>
    <submittedName>
        <fullName evidence="2">Uncharacterized protein</fullName>
    </submittedName>
</protein>
<gene>
    <name evidence="2" type="ORF">BE15_00665</name>
</gene>
<feature type="region of interest" description="Disordered" evidence="1">
    <location>
        <begin position="18"/>
        <end position="37"/>
    </location>
</feature>
<accession>A0A150QET5</accession>
<organism evidence="2 3">
    <name type="scientific">Sorangium cellulosum</name>
    <name type="common">Polyangium cellulosum</name>
    <dbReference type="NCBI Taxonomy" id="56"/>
    <lineage>
        <taxon>Bacteria</taxon>
        <taxon>Pseudomonadati</taxon>
        <taxon>Myxococcota</taxon>
        <taxon>Polyangia</taxon>
        <taxon>Polyangiales</taxon>
        <taxon>Polyangiaceae</taxon>
        <taxon>Sorangium</taxon>
    </lineage>
</organism>
<dbReference type="AlphaFoldDB" id="A0A150QET5"/>
<dbReference type="Proteomes" id="UP000075260">
    <property type="component" value="Unassembled WGS sequence"/>
</dbReference>
<dbReference type="RefSeq" id="WP_061610662.1">
    <property type="nucleotide sequence ID" value="NZ_JEMA01000766.1"/>
</dbReference>
<feature type="compositionally biased region" description="Gly residues" evidence="1">
    <location>
        <begin position="807"/>
        <end position="828"/>
    </location>
</feature>
<proteinExistence type="predicted"/>
<evidence type="ECO:0000256" key="1">
    <source>
        <dbReference type="SAM" id="MobiDB-lite"/>
    </source>
</evidence>
<dbReference type="EMBL" id="JEMA01000766">
    <property type="protein sequence ID" value="KYF66178.1"/>
    <property type="molecule type" value="Genomic_DNA"/>
</dbReference>
<dbReference type="OrthoDB" id="5383432at2"/>
<feature type="region of interest" description="Disordered" evidence="1">
    <location>
        <begin position="807"/>
        <end position="830"/>
    </location>
</feature>